<evidence type="ECO:0000313" key="4">
    <source>
        <dbReference type="Proteomes" id="UP000517694"/>
    </source>
</evidence>
<dbReference type="SUPFAM" id="SSF51735">
    <property type="entry name" value="NAD(P)-binding Rossmann-fold domains"/>
    <property type="match status" value="1"/>
</dbReference>
<dbReference type="InterPro" id="IPR002347">
    <property type="entry name" value="SDR_fam"/>
</dbReference>
<comment type="similarity">
    <text evidence="1">Belongs to the short-chain dehydrogenases/reductases (SDR) family.</text>
</comment>
<dbReference type="Pfam" id="PF13561">
    <property type="entry name" value="adh_short_C2"/>
    <property type="match status" value="1"/>
</dbReference>
<dbReference type="InterPro" id="IPR051122">
    <property type="entry name" value="SDR_DHRS6-like"/>
</dbReference>
<name>A0A7X1I1K6_9ACTN</name>
<gene>
    <name evidence="3" type="ORF">H1R13_19260</name>
</gene>
<dbReference type="GO" id="GO:0016491">
    <property type="term" value="F:oxidoreductase activity"/>
    <property type="evidence" value="ECO:0007669"/>
    <property type="project" value="UniProtKB-KW"/>
</dbReference>
<dbReference type="PANTHER" id="PTHR43477">
    <property type="entry name" value="DIHYDROANTICAPSIN 7-DEHYDROGENASE"/>
    <property type="match status" value="1"/>
</dbReference>
<reference evidence="3 4" key="1">
    <citation type="submission" date="2020-08" db="EMBL/GenBank/DDBJ databases">
        <title>Whole-Genome Sequence of French Clinical Streptomyces mexicanus Strain Q0842.</title>
        <authorList>
            <person name="Boxberger M."/>
            <person name="La Scola B."/>
        </authorList>
    </citation>
    <scope>NUCLEOTIDE SEQUENCE [LARGE SCALE GENOMIC DNA]</scope>
    <source>
        <strain evidence="3 4">Marseille-Q0842</strain>
    </source>
</reference>
<dbReference type="Gene3D" id="3.40.50.720">
    <property type="entry name" value="NAD(P)-binding Rossmann-like Domain"/>
    <property type="match status" value="1"/>
</dbReference>
<dbReference type="CDD" id="cd05233">
    <property type="entry name" value="SDR_c"/>
    <property type="match status" value="1"/>
</dbReference>
<dbReference type="AlphaFoldDB" id="A0A7X1I1K6"/>
<dbReference type="Proteomes" id="UP000517694">
    <property type="component" value="Unassembled WGS sequence"/>
</dbReference>
<keyword evidence="4" id="KW-1185">Reference proteome</keyword>
<dbReference type="EMBL" id="JACMHY010000007">
    <property type="protein sequence ID" value="MBC2867029.1"/>
    <property type="molecule type" value="Genomic_DNA"/>
</dbReference>
<dbReference type="InterPro" id="IPR036291">
    <property type="entry name" value="NAD(P)-bd_dom_sf"/>
</dbReference>
<dbReference type="PANTHER" id="PTHR43477:SF1">
    <property type="entry name" value="DIHYDROANTICAPSIN 7-DEHYDROGENASE"/>
    <property type="match status" value="1"/>
</dbReference>
<protein>
    <submittedName>
        <fullName evidence="3">SDR family oxidoreductase</fullName>
    </submittedName>
</protein>
<organism evidence="3 4">
    <name type="scientific">Streptomyces mexicanus</name>
    <dbReference type="NCBI Taxonomy" id="178566"/>
    <lineage>
        <taxon>Bacteria</taxon>
        <taxon>Bacillati</taxon>
        <taxon>Actinomycetota</taxon>
        <taxon>Actinomycetes</taxon>
        <taxon>Kitasatosporales</taxon>
        <taxon>Streptomycetaceae</taxon>
        <taxon>Streptomyces</taxon>
    </lineage>
</organism>
<accession>A0A7X1I1K6</accession>
<evidence type="ECO:0000313" key="3">
    <source>
        <dbReference type="EMBL" id="MBC2867029.1"/>
    </source>
</evidence>
<sequence>MSRLNHPVDSAPSRRQYRASAKTTSWFTSLEGFPVSTATPIPVRSPLPSALSGSTAVLIGGSSGIGLAAAVLLRSVGARVVLVGRDPDRLKAAVSRVRGASPAEDRDDAVLAVAGDGGDEQTLAEACDRAGRVDHVFVTAGGISGAGPLPGLSADDIRTTLDSRLQAAFTAARAAATRLPAGGSLTFSSGILVVRPAPGMSAPLSVVGAVETLTRALAVELAPARLRVNAVRFGRIDTPLLRSAPGLDSDDAIAAAGSTAPLGRFGTAEEAAASALFLMANNYVTGQVITVDGGETLA</sequence>
<comment type="caution">
    <text evidence="3">The sequence shown here is derived from an EMBL/GenBank/DDBJ whole genome shotgun (WGS) entry which is preliminary data.</text>
</comment>
<keyword evidence="2" id="KW-0560">Oxidoreductase</keyword>
<dbReference type="PRINTS" id="PR00081">
    <property type="entry name" value="GDHRDH"/>
</dbReference>
<evidence type="ECO:0000256" key="1">
    <source>
        <dbReference type="ARBA" id="ARBA00006484"/>
    </source>
</evidence>
<proteinExistence type="inferred from homology"/>
<evidence type="ECO:0000256" key="2">
    <source>
        <dbReference type="ARBA" id="ARBA00023002"/>
    </source>
</evidence>